<dbReference type="Pfam" id="PF13426">
    <property type="entry name" value="PAS_9"/>
    <property type="match status" value="1"/>
</dbReference>
<feature type="domain" description="Histidine kinase" evidence="9">
    <location>
        <begin position="311"/>
        <end position="527"/>
    </location>
</feature>
<dbReference type="RefSeq" id="WP_044348811.1">
    <property type="nucleotide sequence ID" value="NZ_AZAC01000014.1"/>
</dbReference>
<dbReference type="Proteomes" id="UP000032233">
    <property type="component" value="Unassembled WGS sequence"/>
</dbReference>
<dbReference type="AlphaFoldDB" id="A0A0D2JE52"/>
<evidence type="ECO:0000259" key="9">
    <source>
        <dbReference type="PROSITE" id="PS50109"/>
    </source>
</evidence>
<dbReference type="InterPro" id="IPR000014">
    <property type="entry name" value="PAS"/>
</dbReference>
<name>A0A0D2JE52_9BACT</name>
<dbReference type="PROSITE" id="PS50109">
    <property type="entry name" value="HIS_KIN"/>
    <property type="match status" value="1"/>
</dbReference>
<evidence type="ECO:0000256" key="1">
    <source>
        <dbReference type="ARBA" id="ARBA00000085"/>
    </source>
</evidence>
<dbReference type="PROSITE" id="PS50113">
    <property type="entry name" value="PAC"/>
    <property type="match status" value="1"/>
</dbReference>
<dbReference type="InterPro" id="IPR000700">
    <property type="entry name" value="PAS-assoc_C"/>
</dbReference>
<dbReference type="InterPro" id="IPR003018">
    <property type="entry name" value="GAF"/>
</dbReference>
<evidence type="ECO:0000256" key="7">
    <source>
        <dbReference type="ARBA" id="ARBA00022840"/>
    </source>
</evidence>
<dbReference type="GO" id="GO:0005524">
    <property type="term" value="F:ATP binding"/>
    <property type="evidence" value="ECO:0007669"/>
    <property type="project" value="UniProtKB-KW"/>
</dbReference>
<dbReference type="InterPro" id="IPR003594">
    <property type="entry name" value="HATPase_dom"/>
</dbReference>
<comment type="catalytic activity">
    <reaction evidence="1">
        <text>ATP + protein L-histidine = ADP + protein N-phospho-L-histidine.</text>
        <dbReference type="EC" id="2.7.13.3"/>
    </reaction>
</comment>
<keyword evidence="5" id="KW-0547">Nucleotide-binding</keyword>
<feature type="domain" description="PAS" evidence="10">
    <location>
        <begin position="174"/>
        <end position="241"/>
    </location>
</feature>
<reference evidence="12 13" key="1">
    <citation type="submission" date="2013-11" db="EMBL/GenBank/DDBJ databases">
        <title>Metagenomic analysis of a methanogenic consortium involved in long chain n-alkane degradation.</title>
        <authorList>
            <person name="Davidova I.A."/>
            <person name="Callaghan A.V."/>
            <person name="Wawrik B."/>
            <person name="Pruitt S."/>
            <person name="Marks C."/>
            <person name="Duncan K.E."/>
            <person name="Suflita J.M."/>
        </authorList>
    </citation>
    <scope>NUCLEOTIDE SEQUENCE [LARGE SCALE GENOMIC DNA]</scope>
    <source>
        <strain evidence="12 13">SPR</strain>
    </source>
</reference>
<dbReference type="CDD" id="cd00082">
    <property type="entry name" value="HisKA"/>
    <property type="match status" value="1"/>
</dbReference>
<dbReference type="InterPro" id="IPR035965">
    <property type="entry name" value="PAS-like_dom_sf"/>
</dbReference>
<dbReference type="Gene3D" id="3.30.450.20">
    <property type="entry name" value="PAS domain"/>
    <property type="match status" value="1"/>
</dbReference>
<evidence type="ECO:0000256" key="6">
    <source>
        <dbReference type="ARBA" id="ARBA00022777"/>
    </source>
</evidence>
<keyword evidence="13" id="KW-1185">Reference proteome</keyword>
<keyword evidence="7" id="KW-0067">ATP-binding</keyword>
<evidence type="ECO:0000256" key="8">
    <source>
        <dbReference type="ARBA" id="ARBA00023012"/>
    </source>
</evidence>
<sequence>MGRDQAHIIDLKYLSETMMRMARASDLKSLAGIIFDFISTVITFDMCVIYKLNRAGEELEVVACKGASLPALRKRNRFQVGQGAVGWVAARRKALLVRDADHLEDFNIRQCKPEDPPIKSFLAAPLVAGDDLKGVMSISSTRPGQFREKQVQLISIIATELATLMQTNLRVRESEEFSSRILESINSGVMVVDKKGRLLAFNQAAQKITGHTMEKVLGRHIDRLNLTEPDKKLKILETLHNETPLFEAKNQLRQKDGKWVNVRLSTSLLRAQDGTVKGCICIFRDTTMEDKLTEQVMRAEKLSAVGRLTAGLAHEMCNPLLPIRTASSMLRLKAERLGEDPTCLSLLTTIEDESERLNRFLQNILHLFCKNPPMVFNSVCRVGETVRETVNLMAADLRKREISLDFFSDKAEALINLSKDNLKQILLNLIINSVEAIETRGKGPRRLCLETFTNSGELFLKVSDTGCGLDPEEKNNLFDPFYTTKEHGTGIGLYIVHRLVMEAGGRVSMEDLNPKGTCFCVVFPLSKDSACQMKLPGD</sequence>
<dbReference type="InParanoid" id="A0A0D2JE52"/>
<feature type="domain" description="PAC" evidence="11">
    <location>
        <begin position="246"/>
        <end position="298"/>
    </location>
</feature>
<keyword evidence="6" id="KW-0418">Kinase</keyword>
<dbReference type="InterPro" id="IPR003661">
    <property type="entry name" value="HisK_dim/P_dom"/>
</dbReference>
<dbReference type="SMART" id="SM00388">
    <property type="entry name" value="HisKA"/>
    <property type="match status" value="1"/>
</dbReference>
<dbReference type="Pfam" id="PF00512">
    <property type="entry name" value="HisKA"/>
    <property type="match status" value="1"/>
</dbReference>
<keyword evidence="8" id="KW-0902">Two-component regulatory system</keyword>
<evidence type="ECO:0000256" key="3">
    <source>
        <dbReference type="ARBA" id="ARBA00022553"/>
    </source>
</evidence>
<dbReference type="NCBIfam" id="TIGR00229">
    <property type="entry name" value="sensory_box"/>
    <property type="match status" value="1"/>
</dbReference>
<dbReference type="Pfam" id="PF02518">
    <property type="entry name" value="HATPase_c"/>
    <property type="match status" value="1"/>
</dbReference>
<dbReference type="InterPro" id="IPR036890">
    <property type="entry name" value="HATPase_C_sf"/>
</dbReference>
<dbReference type="Gene3D" id="1.10.287.130">
    <property type="match status" value="1"/>
</dbReference>
<dbReference type="EMBL" id="AZAC01000014">
    <property type="protein sequence ID" value="KIX13916.1"/>
    <property type="molecule type" value="Genomic_DNA"/>
</dbReference>
<dbReference type="InterPro" id="IPR004358">
    <property type="entry name" value="Sig_transdc_His_kin-like_C"/>
</dbReference>
<evidence type="ECO:0000313" key="13">
    <source>
        <dbReference type="Proteomes" id="UP000032233"/>
    </source>
</evidence>
<comment type="caution">
    <text evidence="12">The sequence shown here is derived from an EMBL/GenBank/DDBJ whole genome shotgun (WGS) entry which is preliminary data.</text>
</comment>
<accession>A0A0D2JE52</accession>
<dbReference type="Pfam" id="PF13185">
    <property type="entry name" value="GAF_2"/>
    <property type="match status" value="1"/>
</dbReference>
<evidence type="ECO:0000256" key="5">
    <source>
        <dbReference type="ARBA" id="ARBA00022741"/>
    </source>
</evidence>
<evidence type="ECO:0000313" key="12">
    <source>
        <dbReference type="EMBL" id="KIX13916.1"/>
    </source>
</evidence>
<evidence type="ECO:0000259" key="10">
    <source>
        <dbReference type="PROSITE" id="PS50112"/>
    </source>
</evidence>
<keyword evidence="3" id="KW-0597">Phosphoprotein</keyword>
<dbReference type="Gene3D" id="3.30.450.40">
    <property type="match status" value="1"/>
</dbReference>
<dbReference type="InterPro" id="IPR029016">
    <property type="entry name" value="GAF-like_dom_sf"/>
</dbReference>
<dbReference type="Gene3D" id="3.30.565.10">
    <property type="entry name" value="Histidine kinase-like ATPase, C-terminal domain"/>
    <property type="match status" value="1"/>
</dbReference>
<dbReference type="SUPFAM" id="SSF55874">
    <property type="entry name" value="ATPase domain of HSP90 chaperone/DNA topoisomerase II/histidine kinase"/>
    <property type="match status" value="1"/>
</dbReference>
<dbReference type="PROSITE" id="PS50112">
    <property type="entry name" value="PAS"/>
    <property type="match status" value="1"/>
</dbReference>
<dbReference type="SMART" id="SM00065">
    <property type="entry name" value="GAF"/>
    <property type="match status" value="1"/>
</dbReference>
<dbReference type="SUPFAM" id="SSF55781">
    <property type="entry name" value="GAF domain-like"/>
    <property type="match status" value="1"/>
</dbReference>
<evidence type="ECO:0000256" key="2">
    <source>
        <dbReference type="ARBA" id="ARBA00012438"/>
    </source>
</evidence>
<protein>
    <recommendedName>
        <fullName evidence="2">histidine kinase</fullName>
        <ecNumber evidence="2">2.7.13.3</ecNumber>
    </recommendedName>
</protein>
<dbReference type="CDD" id="cd00130">
    <property type="entry name" value="PAS"/>
    <property type="match status" value="1"/>
</dbReference>
<dbReference type="GO" id="GO:0000155">
    <property type="term" value="F:phosphorelay sensor kinase activity"/>
    <property type="evidence" value="ECO:0007669"/>
    <property type="project" value="InterPro"/>
</dbReference>
<dbReference type="InterPro" id="IPR036097">
    <property type="entry name" value="HisK_dim/P_sf"/>
</dbReference>
<organism evidence="12 13">
    <name type="scientific">Dethiosulfatarculus sandiegensis</name>
    <dbReference type="NCBI Taxonomy" id="1429043"/>
    <lineage>
        <taxon>Bacteria</taxon>
        <taxon>Pseudomonadati</taxon>
        <taxon>Thermodesulfobacteriota</taxon>
        <taxon>Desulfarculia</taxon>
        <taxon>Desulfarculales</taxon>
        <taxon>Desulfarculaceae</taxon>
        <taxon>Dethiosulfatarculus</taxon>
    </lineage>
</organism>
<dbReference type="STRING" id="1429043.X474_12130"/>
<dbReference type="SMART" id="SM00387">
    <property type="entry name" value="HATPase_c"/>
    <property type="match status" value="1"/>
</dbReference>
<gene>
    <name evidence="12" type="ORF">X474_12130</name>
</gene>
<dbReference type="SUPFAM" id="SSF47384">
    <property type="entry name" value="Homodimeric domain of signal transducing histidine kinase"/>
    <property type="match status" value="1"/>
</dbReference>
<dbReference type="SMART" id="SM00091">
    <property type="entry name" value="PAS"/>
    <property type="match status" value="1"/>
</dbReference>
<dbReference type="PRINTS" id="PR00344">
    <property type="entry name" value="BCTRLSENSOR"/>
</dbReference>
<evidence type="ECO:0000256" key="4">
    <source>
        <dbReference type="ARBA" id="ARBA00022679"/>
    </source>
</evidence>
<dbReference type="InterPro" id="IPR005467">
    <property type="entry name" value="His_kinase_dom"/>
</dbReference>
<dbReference type="EC" id="2.7.13.3" evidence="2"/>
<dbReference type="SUPFAM" id="SSF55785">
    <property type="entry name" value="PYP-like sensor domain (PAS domain)"/>
    <property type="match status" value="1"/>
</dbReference>
<dbReference type="PANTHER" id="PTHR43065">
    <property type="entry name" value="SENSOR HISTIDINE KINASE"/>
    <property type="match status" value="1"/>
</dbReference>
<proteinExistence type="predicted"/>
<keyword evidence="4" id="KW-0808">Transferase</keyword>
<dbReference type="PANTHER" id="PTHR43065:SF10">
    <property type="entry name" value="PEROXIDE STRESS-ACTIVATED HISTIDINE KINASE MAK3"/>
    <property type="match status" value="1"/>
</dbReference>
<evidence type="ECO:0000259" key="11">
    <source>
        <dbReference type="PROSITE" id="PS50113"/>
    </source>
</evidence>